<evidence type="ECO:0000313" key="12">
    <source>
        <dbReference type="Proteomes" id="UP000184420"/>
    </source>
</evidence>
<sequence>MHNNHERKTFVRFAVLILLVLILVSLFMLLFLRKRTSQQLSHTIREMGTVMVTPMHLDKAMQLLYRADNHFRLYTVTWDKQFYSRYQEELNGLSAELDTLLTDSTSNGAIHRLLAGKAAKMQVFIACREQLDTLLALQQAYVPPAISLPERVIGQLNRQAGAQTDTVVTTSEVTTRSKKKLFGRLKDAIANKPALQQQRSQVNVVHHHPAANKAQLEYIQSAYDQLFNDAAKTKRNMNHAEQDLVVGSTRIFATLDSLLQQARENILAAATEERQAQQAAATGAVHRIWQQSYWEIPLVLLLAGLIVYGIMRLYRYDLALLRSQQQAERLARQKSEFAATISHELRTPIHSVLGYTQQLKQEYKPETVSAIRTGAEMLLQVVNNVLDYTKIETHKLVLKQEKFSPRAAIEEVCNALLVQAEMKNLQMTVNIYFPTTLLVCGDAFRLKQVITNLVANAIKYTETGDITITASMRQTDTSAHLMEVAVTDTGIGIHNRDLPQLFDAFTQAGTPDASFVKAAGSGLGLHIAKKIIDLHEGKIYVKSIHGKGSTFYFEIKYPPVEHTPATRKVTVPVNVGDLERHSALTRILVVEDSVLNQKLLSLMLDRMQVHYKVVSNAEEGLLAFDTFRFDIVLTDIDLPGMDGLAMAQAIRNWPDKEKAAVTIIAITGNVLEEDLALYLKSGFSDYIMKPYREEDILEKLQLFGMPV</sequence>
<organism evidence="11 12">
    <name type="scientific">Chitinophaga jiangningensis</name>
    <dbReference type="NCBI Taxonomy" id="1419482"/>
    <lineage>
        <taxon>Bacteria</taxon>
        <taxon>Pseudomonadati</taxon>
        <taxon>Bacteroidota</taxon>
        <taxon>Chitinophagia</taxon>
        <taxon>Chitinophagales</taxon>
        <taxon>Chitinophagaceae</taxon>
        <taxon>Chitinophaga</taxon>
    </lineage>
</organism>
<evidence type="ECO:0000256" key="3">
    <source>
        <dbReference type="ARBA" id="ARBA00022553"/>
    </source>
</evidence>
<feature type="transmembrane region" description="Helical" evidence="8">
    <location>
        <begin position="12"/>
        <end position="32"/>
    </location>
</feature>
<dbReference type="Pfam" id="PF02518">
    <property type="entry name" value="HATPase_c"/>
    <property type="match status" value="1"/>
</dbReference>
<dbReference type="CDD" id="cd17546">
    <property type="entry name" value="REC_hyHK_CKI1_RcsC-like"/>
    <property type="match status" value="1"/>
</dbReference>
<dbReference type="InterPro" id="IPR036890">
    <property type="entry name" value="HATPase_C_sf"/>
</dbReference>
<dbReference type="RefSeq" id="WP_073085878.1">
    <property type="nucleotide sequence ID" value="NZ_FRBL01000009.1"/>
</dbReference>
<feature type="transmembrane region" description="Helical" evidence="8">
    <location>
        <begin position="296"/>
        <end position="314"/>
    </location>
</feature>
<dbReference type="PROSITE" id="PS50109">
    <property type="entry name" value="HIS_KIN"/>
    <property type="match status" value="1"/>
</dbReference>
<evidence type="ECO:0000256" key="4">
    <source>
        <dbReference type="ARBA" id="ARBA00022679"/>
    </source>
</evidence>
<evidence type="ECO:0000256" key="6">
    <source>
        <dbReference type="PROSITE-ProRule" id="PRU00169"/>
    </source>
</evidence>
<evidence type="ECO:0000256" key="7">
    <source>
        <dbReference type="SAM" id="Coils"/>
    </source>
</evidence>
<keyword evidence="3 6" id="KW-0597">Phosphoprotein</keyword>
<dbReference type="GO" id="GO:0000155">
    <property type="term" value="F:phosphorelay sensor kinase activity"/>
    <property type="evidence" value="ECO:0007669"/>
    <property type="project" value="InterPro"/>
</dbReference>
<gene>
    <name evidence="11" type="ORF">SAMN05444266_109310</name>
</gene>
<keyword evidence="8" id="KW-0472">Membrane</keyword>
<evidence type="ECO:0000256" key="1">
    <source>
        <dbReference type="ARBA" id="ARBA00000085"/>
    </source>
</evidence>
<dbReference type="PANTHER" id="PTHR43047">
    <property type="entry name" value="TWO-COMPONENT HISTIDINE PROTEIN KINASE"/>
    <property type="match status" value="1"/>
</dbReference>
<keyword evidence="8" id="KW-1133">Transmembrane helix</keyword>
<dbReference type="InterPro" id="IPR011006">
    <property type="entry name" value="CheY-like_superfamily"/>
</dbReference>
<dbReference type="PROSITE" id="PS50110">
    <property type="entry name" value="RESPONSE_REGULATORY"/>
    <property type="match status" value="1"/>
</dbReference>
<keyword evidence="7" id="KW-0175">Coiled coil</keyword>
<keyword evidence="4" id="KW-0808">Transferase</keyword>
<feature type="domain" description="Response regulatory" evidence="10">
    <location>
        <begin position="586"/>
        <end position="704"/>
    </location>
</feature>
<evidence type="ECO:0000313" key="11">
    <source>
        <dbReference type="EMBL" id="SHM64435.1"/>
    </source>
</evidence>
<dbReference type="Gene3D" id="1.10.287.130">
    <property type="match status" value="1"/>
</dbReference>
<name>A0A1M7KGF9_9BACT</name>
<dbReference type="InterPro" id="IPR005467">
    <property type="entry name" value="His_kinase_dom"/>
</dbReference>
<dbReference type="CDD" id="cd16922">
    <property type="entry name" value="HATPase_EvgS-ArcB-TorS-like"/>
    <property type="match status" value="1"/>
</dbReference>
<dbReference type="SMART" id="SM00387">
    <property type="entry name" value="HATPase_c"/>
    <property type="match status" value="1"/>
</dbReference>
<feature type="coiled-coil region" evidence="7">
    <location>
        <begin position="223"/>
        <end position="279"/>
    </location>
</feature>
<protein>
    <recommendedName>
        <fullName evidence="2">histidine kinase</fullName>
        <ecNumber evidence="2">2.7.13.3</ecNumber>
    </recommendedName>
</protein>
<keyword evidence="8" id="KW-0812">Transmembrane</keyword>
<evidence type="ECO:0000259" key="10">
    <source>
        <dbReference type="PROSITE" id="PS50110"/>
    </source>
</evidence>
<dbReference type="EC" id="2.7.13.3" evidence="2"/>
<keyword evidence="12" id="KW-1185">Reference proteome</keyword>
<keyword evidence="5 11" id="KW-0418">Kinase</keyword>
<dbReference type="AlphaFoldDB" id="A0A1M7KGF9"/>
<dbReference type="InterPro" id="IPR003594">
    <property type="entry name" value="HATPase_dom"/>
</dbReference>
<dbReference type="Proteomes" id="UP000184420">
    <property type="component" value="Unassembled WGS sequence"/>
</dbReference>
<dbReference type="EMBL" id="FRBL01000009">
    <property type="protein sequence ID" value="SHM64435.1"/>
    <property type="molecule type" value="Genomic_DNA"/>
</dbReference>
<dbReference type="Gene3D" id="3.40.50.2300">
    <property type="match status" value="1"/>
</dbReference>
<dbReference type="InterPro" id="IPR004358">
    <property type="entry name" value="Sig_transdc_His_kin-like_C"/>
</dbReference>
<dbReference type="Gene3D" id="3.30.565.10">
    <property type="entry name" value="Histidine kinase-like ATPase, C-terminal domain"/>
    <property type="match status" value="1"/>
</dbReference>
<dbReference type="STRING" id="1419482.SAMN05444266_109310"/>
<dbReference type="OrthoDB" id="9811889at2"/>
<dbReference type="InterPro" id="IPR036097">
    <property type="entry name" value="HisK_dim/P_sf"/>
</dbReference>
<dbReference type="SMART" id="SM00388">
    <property type="entry name" value="HisKA"/>
    <property type="match status" value="1"/>
</dbReference>
<evidence type="ECO:0000259" key="9">
    <source>
        <dbReference type="PROSITE" id="PS50109"/>
    </source>
</evidence>
<evidence type="ECO:0000256" key="2">
    <source>
        <dbReference type="ARBA" id="ARBA00012438"/>
    </source>
</evidence>
<dbReference type="FunFam" id="3.30.565.10:FF:000010">
    <property type="entry name" value="Sensor histidine kinase RcsC"/>
    <property type="match status" value="1"/>
</dbReference>
<dbReference type="Pfam" id="PF00512">
    <property type="entry name" value="HisKA"/>
    <property type="match status" value="1"/>
</dbReference>
<evidence type="ECO:0000256" key="5">
    <source>
        <dbReference type="ARBA" id="ARBA00022777"/>
    </source>
</evidence>
<proteinExistence type="predicted"/>
<dbReference type="CDD" id="cd00082">
    <property type="entry name" value="HisKA"/>
    <property type="match status" value="1"/>
</dbReference>
<dbReference type="Pfam" id="PF00072">
    <property type="entry name" value="Response_reg"/>
    <property type="match status" value="1"/>
</dbReference>
<dbReference type="PRINTS" id="PR00344">
    <property type="entry name" value="BCTRLSENSOR"/>
</dbReference>
<dbReference type="SUPFAM" id="SSF47384">
    <property type="entry name" value="Homodimeric domain of signal transducing histidine kinase"/>
    <property type="match status" value="1"/>
</dbReference>
<reference evidence="11 12" key="1">
    <citation type="submission" date="2016-11" db="EMBL/GenBank/DDBJ databases">
        <authorList>
            <person name="Jaros S."/>
            <person name="Januszkiewicz K."/>
            <person name="Wedrychowicz H."/>
        </authorList>
    </citation>
    <scope>NUCLEOTIDE SEQUENCE [LARGE SCALE GENOMIC DNA]</scope>
    <source>
        <strain evidence="11 12">DSM 27406</strain>
    </source>
</reference>
<dbReference type="SUPFAM" id="SSF55874">
    <property type="entry name" value="ATPase domain of HSP90 chaperone/DNA topoisomerase II/histidine kinase"/>
    <property type="match status" value="1"/>
</dbReference>
<accession>A0A1M7KGF9</accession>
<dbReference type="InterPro" id="IPR001789">
    <property type="entry name" value="Sig_transdc_resp-reg_receiver"/>
</dbReference>
<evidence type="ECO:0000256" key="8">
    <source>
        <dbReference type="SAM" id="Phobius"/>
    </source>
</evidence>
<feature type="domain" description="Histidine kinase" evidence="9">
    <location>
        <begin position="340"/>
        <end position="559"/>
    </location>
</feature>
<dbReference type="InterPro" id="IPR003661">
    <property type="entry name" value="HisK_dim/P_dom"/>
</dbReference>
<comment type="catalytic activity">
    <reaction evidence="1">
        <text>ATP + protein L-histidine = ADP + protein N-phospho-L-histidine.</text>
        <dbReference type="EC" id="2.7.13.3"/>
    </reaction>
</comment>
<feature type="modified residue" description="4-aspartylphosphate" evidence="6">
    <location>
        <position position="635"/>
    </location>
</feature>
<dbReference type="SUPFAM" id="SSF52172">
    <property type="entry name" value="CheY-like"/>
    <property type="match status" value="1"/>
</dbReference>
<dbReference type="SMART" id="SM00448">
    <property type="entry name" value="REC"/>
    <property type="match status" value="1"/>
</dbReference>